<dbReference type="GO" id="GO:0004623">
    <property type="term" value="F:phospholipase A2 activity"/>
    <property type="evidence" value="ECO:0007669"/>
    <property type="project" value="UniProtKB-EC"/>
</dbReference>
<comment type="catalytic activity">
    <reaction evidence="37">
        <text>1,3-dihexadecanoyl-2-(9Z-octadecenoyl)glycerol + H2O = 1,3-dihexadecanoylglycerol + (9Z)-octadecenoate + H(+)</text>
        <dbReference type="Rhea" id="RHEA:40983"/>
        <dbReference type="ChEBI" id="CHEBI:15377"/>
        <dbReference type="ChEBI" id="CHEBI:15378"/>
        <dbReference type="ChEBI" id="CHEBI:30823"/>
        <dbReference type="ChEBI" id="CHEBI:75688"/>
        <dbReference type="ChEBI" id="CHEBI:77619"/>
    </reaction>
    <physiologicalReaction direction="left-to-right" evidence="37">
        <dbReference type="Rhea" id="RHEA:40984"/>
    </physiologicalReaction>
</comment>
<feature type="region of interest" description="Disordered" evidence="43">
    <location>
        <begin position="83"/>
        <end position="108"/>
    </location>
</feature>
<protein>
    <recommendedName>
        <fullName evidence="3">Phospholipase B1, membrane-associated</fullName>
    </recommendedName>
    <alternativeName>
        <fullName evidence="16">Lysophospholipase</fullName>
    </alternativeName>
    <alternativeName>
        <fullName evidence="17">Phospholipase A2</fullName>
    </alternativeName>
    <alternativeName>
        <fullName evidence="19">Phospholipase B/lipase</fullName>
    </alternativeName>
    <alternativeName>
        <fullName evidence="18">Triacylglycerol lipase</fullName>
    </alternativeName>
</protein>
<comment type="catalytic activity">
    <reaction evidence="34">
        <text>1-hexadecanoyl-2-(9Z-octadecenoyl)-sn-glycero-3-phosphoethanolamine + H2O = 1-hexadecanoyl-sn-glycero-3-phosphoethanolamine + (9Z)-octadecenoate + H(+)</text>
        <dbReference type="Rhea" id="RHEA:40911"/>
        <dbReference type="ChEBI" id="CHEBI:15377"/>
        <dbReference type="ChEBI" id="CHEBI:15378"/>
        <dbReference type="ChEBI" id="CHEBI:30823"/>
        <dbReference type="ChEBI" id="CHEBI:73004"/>
        <dbReference type="ChEBI" id="CHEBI:73007"/>
    </reaction>
    <physiologicalReaction direction="left-to-right" evidence="34">
        <dbReference type="Rhea" id="RHEA:40912"/>
    </physiologicalReaction>
</comment>
<comment type="catalytic activity">
    <reaction evidence="24">
        <text>1-hexadecanoyl-2-(9Z)-octadecenoyl-3-octadecanoyl-sn-glycerol + H2O = 1-hexadecanoyl-2-(9Z-octadecenoyl)-sn-glycerol + octadecanoate + H(+)</text>
        <dbReference type="Rhea" id="RHEA:41111"/>
        <dbReference type="ChEBI" id="CHEBI:15377"/>
        <dbReference type="ChEBI" id="CHEBI:15378"/>
        <dbReference type="ChEBI" id="CHEBI:25629"/>
        <dbReference type="ChEBI" id="CHEBI:75466"/>
        <dbReference type="ChEBI" id="CHEBI:77623"/>
    </reaction>
    <physiologicalReaction direction="left-to-right" evidence="24">
        <dbReference type="Rhea" id="RHEA:41112"/>
    </physiologicalReaction>
</comment>
<comment type="catalytic activity">
    <reaction evidence="27">
        <text>a 1-O-alkyl-2-acyl-sn-glycero-3-phosphocholine + H2O = a 1-O-alkyl-sn-glycero-3-phosphocholine + a fatty acid + H(+)</text>
        <dbReference type="Rhea" id="RHEA:36231"/>
        <dbReference type="ChEBI" id="CHEBI:15377"/>
        <dbReference type="ChEBI" id="CHEBI:15378"/>
        <dbReference type="ChEBI" id="CHEBI:28868"/>
        <dbReference type="ChEBI" id="CHEBI:30909"/>
        <dbReference type="ChEBI" id="CHEBI:36702"/>
        <dbReference type="EC" id="3.1.1.4"/>
    </reaction>
    <physiologicalReaction direction="left-to-right" evidence="27">
        <dbReference type="Rhea" id="RHEA:36232"/>
    </physiologicalReaction>
</comment>
<evidence type="ECO:0000256" key="4">
    <source>
        <dbReference type="ARBA" id="ARBA00022475"/>
    </source>
</evidence>
<evidence type="ECO:0000256" key="26">
    <source>
        <dbReference type="ARBA" id="ARBA00048015"/>
    </source>
</evidence>
<evidence type="ECO:0000256" key="6">
    <source>
        <dbReference type="ARBA" id="ARBA00022729"/>
    </source>
</evidence>
<comment type="catalytic activity">
    <reaction evidence="41">
        <text>1,3-di-(9Z-octadecenoyl)-glycerol + H2O = 1-(9Z-octadecenoyl)-glycerol + (9Z)-octadecenoate + H(+)</text>
        <dbReference type="Rhea" id="RHEA:39939"/>
        <dbReference type="ChEBI" id="CHEBI:15377"/>
        <dbReference type="ChEBI" id="CHEBI:15378"/>
        <dbReference type="ChEBI" id="CHEBI:30823"/>
        <dbReference type="ChEBI" id="CHEBI:75342"/>
        <dbReference type="ChEBI" id="CHEBI:75735"/>
    </reaction>
    <physiologicalReaction direction="left-to-right" evidence="41">
        <dbReference type="Rhea" id="RHEA:39940"/>
    </physiologicalReaction>
</comment>
<evidence type="ECO:0000256" key="12">
    <source>
        <dbReference type="ARBA" id="ARBA00023180"/>
    </source>
</evidence>
<feature type="signal peptide" evidence="44">
    <location>
        <begin position="1"/>
        <end position="19"/>
    </location>
</feature>
<evidence type="ECO:0000256" key="27">
    <source>
        <dbReference type="ARBA" id="ARBA00048049"/>
    </source>
</evidence>
<dbReference type="InterPro" id="IPR035547">
    <property type="entry name" value="Phospholipase_B"/>
</dbReference>
<keyword evidence="5" id="KW-0812">Transmembrane</keyword>
<evidence type="ECO:0000256" key="30">
    <source>
        <dbReference type="ARBA" id="ARBA00048362"/>
    </source>
</evidence>
<dbReference type="PANTHER" id="PTHR21325:SF31">
    <property type="entry name" value="GH22081P-RELATED"/>
    <property type="match status" value="1"/>
</dbReference>
<comment type="catalytic activity">
    <reaction evidence="39">
        <text>1-hexadecanoyl-2-(9Z)-octadecenoyl-3-octadecanoyl-sn-glycerol + H2O = 1-hexadecanoyl-3-octadecanoyl-sn-glycerol + (9Z)-octadecenoate + H(+)</text>
        <dbReference type="Rhea" id="RHEA:41103"/>
        <dbReference type="ChEBI" id="CHEBI:15377"/>
        <dbReference type="ChEBI" id="CHEBI:15378"/>
        <dbReference type="ChEBI" id="CHEBI:30823"/>
        <dbReference type="ChEBI" id="CHEBI:77623"/>
        <dbReference type="ChEBI" id="CHEBI:77624"/>
    </reaction>
    <physiologicalReaction direction="left-to-right" evidence="39">
        <dbReference type="Rhea" id="RHEA:41104"/>
    </physiologicalReaction>
</comment>
<dbReference type="PANTHER" id="PTHR21325">
    <property type="entry name" value="PHOSPHOLIPASE B, PLB1"/>
    <property type="match status" value="1"/>
</dbReference>
<comment type="catalytic activity">
    <reaction evidence="28">
        <text>1,2-di-(9Z-octadecenoyl)-sn-glycero-3-phosphocholine + H2O = 1-(9Z-octadecenoyl)-sn-glycero-3-phosphocholine + (9Z)-octadecenoate + H(+)</text>
        <dbReference type="Rhea" id="RHEA:40923"/>
        <dbReference type="ChEBI" id="CHEBI:15377"/>
        <dbReference type="ChEBI" id="CHEBI:15378"/>
        <dbReference type="ChEBI" id="CHEBI:28610"/>
        <dbReference type="ChEBI" id="CHEBI:30823"/>
        <dbReference type="ChEBI" id="CHEBI:74669"/>
    </reaction>
    <physiologicalReaction direction="left-to-right" evidence="28">
        <dbReference type="Rhea" id="RHEA:40924"/>
    </physiologicalReaction>
</comment>
<evidence type="ECO:0000256" key="7">
    <source>
        <dbReference type="ARBA" id="ARBA00022737"/>
    </source>
</evidence>
<comment type="catalytic activity">
    <reaction evidence="42">
        <text>2-(9Z-octadecenoyl)-glycerol + H2O = glycerol + (9Z)-octadecenoate + H(+)</text>
        <dbReference type="Rhea" id="RHEA:38491"/>
        <dbReference type="ChEBI" id="CHEBI:15377"/>
        <dbReference type="ChEBI" id="CHEBI:15378"/>
        <dbReference type="ChEBI" id="CHEBI:17754"/>
        <dbReference type="ChEBI" id="CHEBI:30823"/>
        <dbReference type="ChEBI" id="CHEBI:73990"/>
    </reaction>
    <physiologicalReaction direction="left-to-right" evidence="42">
        <dbReference type="Rhea" id="RHEA:38492"/>
    </physiologicalReaction>
</comment>
<evidence type="ECO:0000256" key="40">
    <source>
        <dbReference type="ARBA" id="ARBA00049363"/>
    </source>
</evidence>
<proteinExistence type="inferred from homology"/>
<dbReference type="InterPro" id="IPR036514">
    <property type="entry name" value="SGNH_hydro_sf"/>
</dbReference>
<evidence type="ECO:0000256" key="35">
    <source>
        <dbReference type="ARBA" id="ARBA00048656"/>
    </source>
</evidence>
<evidence type="ECO:0000256" key="41">
    <source>
        <dbReference type="ARBA" id="ARBA00049372"/>
    </source>
</evidence>
<dbReference type="KEGG" id="foc:113204937"/>
<dbReference type="SUPFAM" id="SSF52266">
    <property type="entry name" value="SGNH hydrolase"/>
    <property type="match status" value="1"/>
</dbReference>
<sequence>MTRVRAPLLLALLAAVAGARDAPDSMEEVLGPIVYPHSMLPANVAQFRQSRRQVWRMLNFMRPPMPQLWRVLQSQNRLQPQLGPSVPFPCPLDGQSRSPSRPSSVHRLRPGDVDVVGAIGDSMTAASGELALGPFDVSLEDRGHAFVTGGWGSWRSSTTLANILKTYNPALRGWASATSLSVDKASRFNVAEPMAATRDVVHQAKILAARMAQEVNMKEDWKLVSILIGANEMCSICFEDPKVFLRREREALIRGLDALMALLPRTLVVVVIAPDVGFKDALGPLPPWCEVMNRFECPCIFGDRFQDAIPRHREVYKEVQRMQREVVAMERFRTREDFAVVSAPFMSGPGQLLPFLAPGGNGTDWTFFSTDCFHFSQKGTAVAANGLWNNLLEPEGNKSEWGPLLRRFRCPSADRPYLCTWRNC</sequence>
<comment type="catalytic activity">
    <reaction evidence="13">
        <text>a triacylglycerol + H2O = a diacylglycerol + a fatty acid + H(+)</text>
        <dbReference type="Rhea" id="RHEA:12044"/>
        <dbReference type="ChEBI" id="CHEBI:15377"/>
        <dbReference type="ChEBI" id="CHEBI:15378"/>
        <dbReference type="ChEBI" id="CHEBI:17855"/>
        <dbReference type="ChEBI" id="CHEBI:18035"/>
        <dbReference type="ChEBI" id="CHEBI:28868"/>
        <dbReference type="EC" id="3.1.1.3"/>
    </reaction>
    <physiologicalReaction direction="left-to-right" evidence="13">
        <dbReference type="Rhea" id="RHEA:12045"/>
    </physiologicalReaction>
</comment>
<keyword evidence="4" id="KW-1003">Cell membrane</keyword>
<evidence type="ECO:0000256" key="44">
    <source>
        <dbReference type="SAM" id="SignalP"/>
    </source>
</evidence>
<dbReference type="GO" id="GO:0006644">
    <property type="term" value="P:phospholipid metabolic process"/>
    <property type="evidence" value="ECO:0007669"/>
    <property type="project" value="TreeGrafter"/>
</dbReference>
<evidence type="ECO:0000256" key="17">
    <source>
        <dbReference type="ARBA" id="ARBA00031182"/>
    </source>
</evidence>
<comment type="catalytic activity">
    <reaction evidence="30">
        <text>1-hexadecanoyl-2-(9Z,12Z-octadecadienoyl)-sn-glycero-3-phosphocholine + H2O = 2-(9Z,12Z-octadecadienoyl)-sn-glycero-3-phosphocholine + hexadecanoate + H(+)</text>
        <dbReference type="Rhea" id="RHEA:40971"/>
        <dbReference type="ChEBI" id="CHEBI:7896"/>
        <dbReference type="ChEBI" id="CHEBI:15377"/>
        <dbReference type="ChEBI" id="CHEBI:15378"/>
        <dbReference type="ChEBI" id="CHEBI:73002"/>
        <dbReference type="ChEBI" id="CHEBI:76084"/>
    </reaction>
    <physiologicalReaction direction="left-to-right" evidence="30">
        <dbReference type="Rhea" id="RHEA:40972"/>
    </physiologicalReaction>
</comment>
<dbReference type="GeneID" id="113204937"/>
<evidence type="ECO:0000313" key="46">
    <source>
        <dbReference type="RefSeq" id="XP_026276110.1"/>
    </source>
</evidence>
<evidence type="ECO:0000256" key="5">
    <source>
        <dbReference type="ARBA" id="ARBA00022692"/>
    </source>
</evidence>
<keyword evidence="11" id="KW-0472">Membrane</keyword>
<organism evidence="45 46">
    <name type="scientific">Frankliniella occidentalis</name>
    <name type="common">Western flower thrips</name>
    <name type="synonym">Euthrips occidentalis</name>
    <dbReference type="NCBI Taxonomy" id="133901"/>
    <lineage>
        <taxon>Eukaryota</taxon>
        <taxon>Metazoa</taxon>
        <taxon>Ecdysozoa</taxon>
        <taxon>Arthropoda</taxon>
        <taxon>Hexapoda</taxon>
        <taxon>Insecta</taxon>
        <taxon>Pterygota</taxon>
        <taxon>Neoptera</taxon>
        <taxon>Paraneoptera</taxon>
        <taxon>Thysanoptera</taxon>
        <taxon>Terebrantia</taxon>
        <taxon>Thripoidea</taxon>
        <taxon>Thripidae</taxon>
        <taxon>Frankliniella</taxon>
    </lineage>
</organism>
<evidence type="ECO:0000256" key="24">
    <source>
        <dbReference type="ARBA" id="ARBA00047459"/>
    </source>
</evidence>
<dbReference type="InterPro" id="IPR001087">
    <property type="entry name" value="GDSL"/>
</dbReference>
<dbReference type="Pfam" id="PF00657">
    <property type="entry name" value="Lipase_GDSL"/>
    <property type="match status" value="1"/>
</dbReference>
<keyword evidence="9" id="KW-1133">Transmembrane helix</keyword>
<dbReference type="GO" id="GO:0004622">
    <property type="term" value="F:phosphatidylcholine lysophospholipase activity"/>
    <property type="evidence" value="ECO:0007669"/>
    <property type="project" value="UniProtKB-EC"/>
</dbReference>
<evidence type="ECO:0000256" key="25">
    <source>
        <dbReference type="ARBA" id="ARBA00048011"/>
    </source>
</evidence>
<evidence type="ECO:0000256" key="36">
    <source>
        <dbReference type="ARBA" id="ARBA00048699"/>
    </source>
</evidence>
<evidence type="ECO:0000256" key="20">
    <source>
        <dbReference type="ARBA" id="ARBA00045916"/>
    </source>
</evidence>
<dbReference type="GO" id="GO:0004806">
    <property type="term" value="F:triacylglycerol lipase activity"/>
    <property type="evidence" value="ECO:0007669"/>
    <property type="project" value="UniProtKB-EC"/>
</dbReference>
<evidence type="ECO:0000256" key="43">
    <source>
        <dbReference type="SAM" id="MobiDB-lite"/>
    </source>
</evidence>
<comment type="catalytic activity">
    <reaction evidence="36">
        <text>1-hexadecanoyl-2-(9Z-octadecenoyl)-sn-glycero-3-phosphocholine + H2O = 1-hexadecanoyl-sn-glycero-3-phosphocholine + (9Z)-octadecenoate + H(+)</text>
        <dbReference type="Rhea" id="RHEA:38779"/>
        <dbReference type="ChEBI" id="CHEBI:15377"/>
        <dbReference type="ChEBI" id="CHEBI:15378"/>
        <dbReference type="ChEBI" id="CHEBI:30823"/>
        <dbReference type="ChEBI" id="CHEBI:72998"/>
        <dbReference type="ChEBI" id="CHEBI:73001"/>
    </reaction>
    <physiologicalReaction direction="left-to-right" evidence="36">
        <dbReference type="Rhea" id="RHEA:38780"/>
    </physiologicalReaction>
</comment>
<dbReference type="Gene3D" id="3.40.50.1110">
    <property type="entry name" value="SGNH hydrolase"/>
    <property type="match status" value="1"/>
</dbReference>
<evidence type="ECO:0000256" key="8">
    <source>
        <dbReference type="ARBA" id="ARBA00022801"/>
    </source>
</evidence>
<keyword evidence="6 44" id="KW-0732">Signal</keyword>
<evidence type="ECO:0000256" key="1">
    <source>
        <dbReference type="ARBA" id="ARBA00004247"/>
    </source>
</evidence>
<comment type="catalytic activity">
    <reaction evidence="40">
        <text>1,2-dihexadecanoyl-sn-glycero-3-phosphocholine + 2 H2O = sn-glycerol 3-phosphocholine + 2 hexadecanoate + 2 H(+)</text>
        <dbReference type="Rhea" id="RHEA:40975"/>
        <dbReference type="ChEBI" id="CHEBI:7896"/>
        <dbReference type="ChEBI" id="CHEBI:15377"/>
        <dbReference type="ChEBI" id="CHEBI:15378"/>
        <dbReference type="ChEBI" id="CHEBI:16870"/>
        <dbReference type="ChEBI" id="CHEBI:72999"/>
    </reaction>
    <physiologicalReaction direction="left-to-right" evidence="40">
        <dbReference type="Rhea" id="RHEA:40976"/>
    </physiologicalReaction>
</comment>
<evidence type="ECO:0000256" key="19">
    <source>
        <dbReference type="ARBA" id="ARBA00033022"/>
    </source>
</evidence>
<comment type="catalytic activity">
    <reaction evidence="33">
        <text>a 1-acyl-sn-glycero-3-phosphocholine + H2O = sn-glycerol 3-phosphocholine + a fatty acid + H(+)</text>
        <dbReference type="Rhea" id="RHEA:15177"/>
        <dbReference type="ChEBI" id="CHEBI:15377"/>
        <dbReference type="ChEBI" id="CHEBI:15378"/>
        <dbReference type="ChEBI" id="CHEBI:16870"/>
        <dbReference type="ChEBI" id="CHEBI:28868"/>
        <dbReference type="ChEBI" id="CHEBI:58168"/>
        <dbReference type="EC" id="3.1.1.5"/>
    </reaction>
    <physiologicalReaction direction="left-to-right" evidence="33">
        <dbReference type="Rhea" id="RHEA:15178"/>
    </physiologicalReaction>
</comment>
<comment type="function">
    <text evidence="20">Calcium-independent membrane-associated phospholipase that catalyzes complete diacylation of phospholipids by hydrolyzing both sn-1 and sn-2 fatty acyl chains attached to the glycerol backbone (phospholipase B activity). Has dual phospholipase and lysophospholipase activities toward diacylphospholipids. Preferentially cleaves sn-2 ester bonds over sn-1 bonds. Acts as a lipase toward glycerolipid substrates. Hydrolyzes fatty acyl chains of diacylglycerols with preference for the sn-2 position and of triacylglycerols with not positional selectivity. May also hydrolyze long chain retinyl esters such as retinyl palmitate. May contribute to digestion of dietary phospholipids, glycerolipids and retinoids, facilitating lipid absorption at the brush border.</text>
</comment>
<evidence type="ECO:0000256" key="33">
    <source>
        <dbReference type="ARBA" id="ARBA00048454"/>
    </source>
</evidence>
<evidence type="ECO:0000256" key="10">
    <source>
        <dbReference type="ARBA" id="ARBA00023098"/>
    </source>
</evidence>
<comment type="catalytic activity">
    <reaction evidence="29">
        <text>1,2-dihexadecanoyl-sn-glycero-3-phosphocholine + H2O = 1-hexadecanoyl-sn-glycero-3-phosphocholine + hexadecanoate + H(+)</text>
        <dbReference type="Rhea" id="RHEA:41223"/>
        <dbReference type="ChEBI" id="CHEBI:7896"/>
        <dbReference type="ChEBI" id="CHEBI:15377"/>
        <dbReference type="ChEBI" id="CHEBI:15378"/>
        <dbReference type="ChEBI" id="CHEBI:72998"/>
        <dbReference type="ChEBI" id="CHEBI:72999"/>
    </reaction>
    <physiologicalReaction direction="left-to-right" evidence="29">
        <dbReference type="Rhea" id="RHEA:41224"/>
    </physiologicalReaction>
</comment>
<dbReference type="OrthoDB" id="10265800at2759"/>
<keyword evidence="10" id="KW-0443">Lipid metabolism</keyword>
<evidence type="ECO:0000256" key="16">
    <source>
        <dbReference type="ARBA" id="ARBA00029723"/>
    </source>
</evidence>
<evidence type="ECO:0000256" key="39">
    <source>
        <dbReference type="ARBA" id="ARBA00048939"/>
    </source>
</evidence>
<dbReference type="FunFam" id="3.40.50.1110:FF:000005">
    <property type="entry name" value="Phospholipase B1"/>
    <property type="match status" value="1"/>
</dbReference>
<comment type="catalytic activity">
    <reaction evidence="22">
        <text>1,3-dihexadecanoyl-2-(9Z-octadecenoyl)glycerol + H2O = 1-hexadecanoyl-2-(9Z-octadecenoyl)-glycerol + hexadecanoate + H(+)</text>
        <dbReference type="Rhea" id="RHEA:40979"/>
        <dbReference type="ChEBI" id="CHEBI:7896"/>
        <dbReference type="ChEBI" id="CHEBI:15377"/>
        <dbReference type="ChEBI" id="CHEBI:15378"/>
        <dbReference type="ChEBI" id="CHEBI:75585"/>
        <dbReference type="ChEBI" id="CHEBI:75688"/>
    </reaction>
    <physiologicalReaction direction="left-to-right" evidence="22">
        <dbReference type="Rhea" id="RHEA:40980"/>
    </physiologicalReaction>
</comment>
<evidence type="ECO:0000313" key="45">
    <source>
        <dbReference type="Proteomes" id="UP000504606"/>
    </source>
</evidence>
<evidence type="ECO:0000256" key="34">
    <source>
        <dbReference type="ARBA" id="ARBA00048613"/>
    </source>
</evidence>
<keyword evidence="7" id="KW-0677">Repeat</keyword>
<evidence type="ECO:0000256" key="31">
    <source>
        <dbReference type="ARBA" id="ARBA00048374"/>
    </source>
</evidence>
<comment type="catalytic activity">
    <reaction evidence="14">
        <text>1-hexadecanoyl-2-(9Z,12Z-octadecadienoyl)-sn-glycero-3-phosphocholine + H2O = (9Z,12Z)-octadecadienoate + 1-hexadecanoyl-sn-glycero-3-phosphocholine + H(+)</text>
        <dbReference type="Rhea" id="RHEA:40811"/>
        <dbReference type="ChEBI" id="CHEBI:15377"/>
        <dbReference type="ChEBI" id="CHEBI:15378"/>
        <dbReference type="ChEBI" id="CHEBI:30245"/>
        <dbReference type="ChEBI" id="CHEBI:72998"/>
        <dbReference type="ChEBI" id="CHEBI:73002"/>
    </reaction>
    <physiologicalReaction direction="left-to-right" evidence="14">
        <dbReference type="Rhea" id="RHEA:40812"/>
    </physiologicalReaction>
</comment>
<evidence type="ECO:0000256" key="11">
    <source>
        <dbReference type="ARBA" id="ARBA00023136"/>
    </source>
</evidence>
<evidence type="ECO:0000256" key="22">
    <source>
        <dbReference type="ARBA" id="ARBA00047363"/>
    </source>
</evidence>
<evidence type="ECO:0000256" key="13">
    <source>
        <dbReference type="ARBA" id="ARBA00023369"/>
    </source>
</evidence>
<evidence type="ECO:0000256" key="14">
    <source>
        <dbReference type="ARBA" id="ARBA00023408"/>
    </source>
</evidence>
<gene>
    <name evidence="46" type="primary">LOC113204937</name>
</gene>
<dbReference type="CDD" id="cd01824">
    <property type="entry name" value="Phospholipase_B_like"/>
    <property type="match status" value="1"/>
</dbReference>
<dbReference type="GO" id="GO:0016324">
    <property type="term" value="C:apical plasma membrane"/>
    <property type="evidence" value="ECO:0007669"/>
    <property type="project" value="UniProtKB-SubCell"/>
</dbReference>
<evidence type="ECO:0000256" key="29">
    <source>
        <dbReference type="ARBA" id="ARBA00048227"/>
    </source>
</evidence>
<name>A0A6J1SA27_FRAOC</name>
<comment type="catalytic activity">
    <reaction evidence="35">
        <text>1-hexadecanoyl-sn-glycero-3-phosphocholine + H2O = sn-glycerol 3-phosphocholine + hexadecanoate + H(+)</text>
        <dbReference type="Rhea" id="RHEA:40435"/>
        <dbReference type="ChEBI" id="CHEBI:7896"/>
        <dbReference type="ChEBI" id="CHEBI:15377"/>
        <dbReference type="ChEBI" id="CHEBI:15378"/>
        <dbReference type="ChEBI" id="CHEBI:16870"/>
        <dbReference type="ChEBI" id="CHEBI:72998"/>
    </reaction>
    <physiologicalReaction direction="left-to-right" evidence="35">
        <dbReference type="Rhea" id="RHEA:40436"/>
    </physiologicalReaction>
</comment>
<comment type="subcellular location">
    <subcellularLocation>
        <location evidence="1">Apical cell membrane</location>
        <topology evidence="1">Single-pass type I membrane protein</topology>
    </subcellularLocation>
</comment>
<dbReference type="AlphaFoldDB" id="A0A6J1SA27"/>
<evidence type="ECO:0000256" key="42">
    <source>
        <dbReference type="ARBA" id="ARBA00049461"/>
    </source>
</evidence>
<comment type="similarity">
    <text evidence="2">Belongs to the 'GDSL' lipolytic enzyme family. Phospholipase B1 subfamily.</text>
</comment>
<evidence type="ECO:0000256" key="2">
    <source>
        <dbReference type="ARBA" id="ARBA00009979"/>
    </source>
</evidence>
<evidence type="ECO:0000256" key="32">
    <source>
        <dbReference type="ARBA" id="ARBA00048386"/>
    </source>
</evidence>
<evidence type="ECO:0000256" key="15">
    <source>
        <dbReference type="ARBA" id="ARBA00023422"/>
    </source>
</evidence>
<evidence type="ECO:0000256" key="37">
    <source>
        <dbReference type="ARBA" id="ARBA00048869"/>
    </source>
</evidence>
<keyword evidence="12" id="KW-0325">Glycoprotein</keyword>
<accession>A0A6J1SA27</accession>
<dbReference type="RefSeq" id="XP_026276110.1">
    <property type="nucleotide sequence ID" value="XM_026420325.2"/>
</dbReference>
<comment type="catalytic activity">
    <reaction evidence="23">
        <text>1-(9Z-octadecenoyl)-glycerol + H2O = glycerol + (9Z)-octadecenoate + H(+)</text>
        <dbReference type="Rhea" id="RHEA:38487"/>
        <dbReference type="ChEBI" id="CHEBI:15377"/>
        <dbReference type="ChEBI" id="CHEBI:15378"/>
        <dbReference type="ChEBI" id="CHEBI:17754"/>
        <dbReference type="ChEBI" id="CHEBI:30823"/>
        <dbReference type="ChEBI" id="CHEBI:75342"/>
    </reaction>
    <physiologicalReaction direction="left-to-right" evidence="23">
        <dbReference type="Rhea" id="RHEA:38488"/>
    </physiologicalReaction>
</comment>
<evidence type="ECO:0000256" key="3">
    <source>
        <dbReference type="ARBA" id="ARBA00015133"/>
    </source>
</evidence>
<comment type="catalytic activity">
    <reaction evidence="15">
        <text>a 1,2-diacyl-sn-glycero-3-phosphocholine + H2O = a 1-acyl-sn-glycero-3-phosphocholine + a fatty acid + H(+)</text>
        <dbReference type="Rhea" id="RHEA:15801"/>
        <dbReference type="ChEBI" id="CHEBI:15377"/>
        <dbReference type="ChEBI" id="CHEBI:15378"/>
        <dbReference type="ChEBI" id="CHEBI:28868"/>
        <dbReference type="ChEBI" id="CHEBI:57643"/>
        <dbReference type="ChEBI" id="CHEBI:58168"/>
        <dbReference type="EC" id="3.1.1.4"/>
    </reaction>
    <physiologicalReaction direction="left-to-right" evidence="15">
        <dbReference type="Rhea" id="RHEA:15802"/>
    </physiologicalReaction>
</comment>
<evidence type="ECO:0000256" key="21">
    <source>
        <dbReference type="ARBA" id="ARBA00047324"/>
    </source>
</evidence>
<evidence type="ECO:0000256" key="28">
    <source>
        <dbReference type="ARBA" id="ARBA00048058"/>
    </source>
</evidence>
<comment type="catalytic activity">
    <reaction evidence="31">
        <text>1-octadecanoyl-2-(9Z,12Z)-octadecadienoyl-sn-glycerol + H2O = 1-octadecanoyl-sn-glycerol + (9Z,12Z)-octadecadienoate + H(+)</text>
        <dbReference type="Rhea" id="RHEA:40927"/>
        <dbReference type="ChEBI" id="CHEBI:15377"/>
        <dbReference type="ChEBI" id="CHEBI:15378"/>
        <dbReference type="ChEBI" id="CHEBI:30245"/>
        <dbReference type="ChEBI" id="CHEBI:75550"/>
        <dbReference type="ChEBI" id="CHEBI:77097"/>
    </reaction>
    <physiologicalReaction direction="left-to-right" evidence="31">
        <dbReference type="Rhea" id="RHEA:40928"/>
    </physiologicalReaction>
</comment>
<comment type="catalytic activity">
    <reaction evidence="38">
        <text>1-O-hexadecyl-2-(9Z)-octadecenoyl-sn-glycero-3-phosphocholine + H2O = 1-O-hexadecyl-sn-glycero-3-phosphocholine + (9Z)-octadecenoate + H(+)</text>
        <dbReference type="Rhea" id="RHEA:40915"/>
        <dbReference type="ChEBI" id="CHEBI:15377"/>
        <dbReference type="ChEBI" id="CHEBI:15378"/>
        <dbReference type="ChEBI" id="CHEBI:30823"/>
        <dbReference type="ChEBI" id="CHEBI:34112"/>
        <dbReference type="ChEBI" id="CHEBI:64496"/>
    </reaction>
    <physiologicalReaction direction="left-to-right" evidence="38">
        <dbReference type="Rhea" id="RHEA:40916"/>
    </physiologicalReaction>
</comment>
<keyword evidence="45" id="KW-1185">Reference proteome</keyword>
<evidence type="ECO:0000256" key="9">
    <source>
        <dbReference type="ARBA" id="ARBA00022989"/>
    </source>
</evidence>
<evidence type="ECO:0000256" key="38">
    <source>
        <dbReference type="ARBA" id="ARBA00048872"/>
    </source>
</evidence>
<reference evidence="46" key="1">
    <citation type="submission" date="2025-08" db="UniProtKB">
        <authorList>
            <consortium name="RefSeq"/>
        </authorList>
    </citation>
    <scope>IDENTIFICATION</scope>
    <source>
        <tissue evidence="46">Whole organism</tissue>
    </source>
</reference>
<dbReference type="InterPro" id="IPR038885">
    <property type="entry name" value="PLB1"/>
</dbReference>
<comment type="catalytic activity">
    <reaction evidence="21">
        <text>1-hexadecanoyl-2-(9Z)-octadecenoyl-3-octadecanoyl-sn-glycerol + H2O = 2-(9Z-octadecenoyl)-3-octadecanoyl-sn-glycerol + hexadecanoate + H(+)</text>
        <dbReference type="Rhea" id="RHEA:41107"/>
        <dbReference type="ChEBI" id="CHEBI:7896"/>
        <dbReference type="ChEBI" id="CHEBI:15377"/>
        <dbReference type="ChEBI" id="CHEBI:15378"/>
        <dbReference type="ChEBI" id="CHEBI:75558"/>
        <dbReference type="ChEBI" id="CHEBI:77623"/>
    </reaction>
    <physiologicalReaction direction="left-to-right" evidence="21">
        <dbReference type="Rhea" id="RHEA:41108"/>
    </physiologicalReaction>
</comment>
<evidence type="ECO:0000256" key="23">
    <source>
        <dbReference type="ARBA" id="ARBA00047438"/>
    </source>
</evidence>
<dbReference type="Proteomes" id="UP000504606">
    <property type="component" value="Unplaced"/>
</dbReference>
<comment type="catalytic activity">
    <reaction evidence="26">
        <text>1-hexadecanoyl-2-(9Z-octadecenoyl)-sn-glycero-3-phospho-(1'-sn-glycerol) + H2O = 1-hexadecanoyl-sn-glycero-3-phospho-(1'-sn-glycerol) + (9Z)-octadecenoate + H(+)</text>
        <dbReference type="Rhea" id="RHEA:40919"/>
        <dbReference type="ChEBI" id="CHEBI:15377"/>
        <dbReference type="ChEBI" id="CHEBI:15378"/>
        <dbReference type="ChEBI" id="CHEBI:30823"/>
        <dbReference type="ChEBI" id="CHEBI:72841"/>
        <dbReference type="ChEBI" id="CHEBI:75158"/>
    </reaction>
    <physiologicalReaction direction="left-to-right" evidence="26">
        <dbReference type="Rhea" id="RHEA:40920"/>
    </physiologicalReaction>
</comment>
<comment type="catalytic activity">
    <reaction evidence="25">
        <text>2,3-di-(9Z)-octadecenoyl-sn-glycerol + H2O = 3-(9Z-octadecenoyl)-sn-glycerol + (9Z)-octadecenoate + H(+)</text>
        <dbReference type="Rhea" id="RHEA:42604"/>
        <dbReference type="ChEBI" id="CHEBI:15377"/>
        <dbReference type="ChEBI" id="CHEBI:15378"/>
        <dbReference type="ChEBI" id="CHEBI:30823"/>
        <dbReference type="ChEBI" id="CHEBI:75824"/>
        <dbReference type="ChEBI" id="CHEBI:75938"/>
    </reaction>
    <physiologicalReaction direction="left-to-right" evidence="25">
        <dbReference type="Rhea" id="RHEA:42605"/>
    </physiologicalReaction>
</comment>
<keyword evidence="8" id="KW-0378">Hydrolase</keyword>
<comment type="catalytic activity">
    <reaction evidence="32">
        <text>1,2,3-tri-(9Z-octadecenoyl)-glycerol + H2O = di-(9Z)-octadecenoylglycerol + (9Z)-octadecenoate + H(+)</text>
        <dbReference type="Rhea" id="RHEA:38575"/>
        <dbReference type="ChEBI" id="CHEBI:15377"/>
        <dbReference type="ChEBI" id="CHEBI:15378"/>
        <dbReference type="ChEBI" id="CHEBI:30823"/>
        <dbReference type="ChEBI" id="CHEBI:53753"/>
        <dbReference type="ChEBI" id="CHEBI:75945"/>
    </reaction>
    <physiologicalReaction direction="left-to-right" evidence="32">
        <dbReference type="Rhea" id="RHEA:38576"/>
    </physiologicalReaction>
</comment>
<feature type="chain" id="PRO_5026753122" description="Phospholipase B1, membrane-associated" evidence="44">
    <location>
        <begin position="20"/>
        <end position="424"/>
    </location>
</feature>
<evidence type="ECO:0000256" key="18">
    <source>
        <dbReference type="ARBA" id="ARBA00031485"/>
    </source>
</evidence>